<evidence type="ECO:0000313" key="2">
    <source>
        <dbReference type="EnsemblProtists" id="EOD24928"/>
    </source>
</evidence>
<dbReference type="KEGG" id="ehx:EMIHUDRAFT_443747"/>
<dbReference type="GeneID" id="17270474"/>
<keyword evidence="3" id="KW-1185">Reference proteome</keyword>
<sequence length="380" mass="42213">MSLPRLFTCLMVGSDSASLLEMHLNATSLLVSAWVVVEAEVSLAGRKRSVNHAMISRLAVQYGVDRVQHVIVPAAEMHIANQSLLSHRLAFENEALQRSRCASAVRTLQAQPMDQVLILDPDELPSPAQLEALRHVNANDDHTLWSLPMLRFHYDLACPSGGWRVGRAASWALVRRLAEQHPDRWAYYVRATAARPAGFSRLLRDGSLPSASPGLHMTFAVTDENITQKVLSFAHTEFASGHVASRVGVAARVAAGCDPLMRADKGSPRLACHARWNVSHNGAAWRAYSQPWMSSIVHQFLPHTIKREQSRERLALHGAEQTAVCAGLFGGGPTGARLQEWLVEPTADATRLRQWLHERRPKAHGRHPPFRPRHDRHLQS</sequence>
<feature type="compositionally biased region" description="Basic residues" evidence="1">
    <location>
        <begin position="359"/>
        <end position="380"/>
    </location>
</feature>
<evidence type="ECO:0000313" key="3">
    <source>
        <dbReference type="Proteomes" id="UP000013827"/>
    </source>
</evidence>
<accession>A0A0D3JN43</accession>
<dbReference type="RefSeq" id="XP_005777359.1">
    <property type="nucleotide sequence ID" value="XM_005777302.1"/>
</dbReference>
<reference evidence="2" key="2">
    <citation type="submission" date="2024-10" db="UniProtKB">
        <authorList>
            <consortium name="EnsemblProtists"/>
        </authorList>
    </citation>
    <scope>IDENTIFICATION</scope>
</reference>
<protein>
    <submittedName>
        <fullName evidence="2">Uncharacterized protein</fullName>
    </submittedName>
</protein>
<dbReference type="GO" id="GO:0003830">
    <property type="term" value="F:beta-1,4-mannosylglycoprotein 4-beta-N-acetylglucosaminyltransferase activity"/>
    <property type="evidence" value="ECO:0007669"/>
    <property type="project" value="InterPro"/>
</dbReference>
<feature type="region of interest" description="Disordered" evidence="1">
    <location>
        <begin position="358"/>
        <end position="380"/>
    </location>
</feature>
<dbReference type="PaxDb" id="2903-EOD24928"/>
<dbReference type="Proteomes" id="UP000013827">
    <property type="component" value="Unassembled WGS sequence"/>
</dbReference>
<evidence type="ECO:0000256" key="1">
    <source>
        <dbReference type="SAM" id="MobiDB-lite"/>
    </source>
</evidence>
<reference evidence="3" key="1">
    <citation type="journal article" date="2013" name="Nature">
        <title>Pan genome of the phytoplankton Emiliania underpins its global distribution.</title>
        <authorList>
            <person name="Read B.A."/>
            <person name="Kegel J."/>
            <person name="Klute M.J."/>
            <person name="Kuo A."/>
            <person name="Lefebvre S.C."/>
            <person name="Maumus F."/>
            <person name="Mayer C."/>
            <person name="Miller J."/>
            <person name="Monier A."/>
            <person name="Salamov A."/>
            <person name="Young J."/>
            <person name="Aguilar M."/>
            <person name="Claverie J.M."/>
            <person name="Frickenhaus S."/>
            <person name="Gonzalez K."/>
            <person name="Herman E.K."/>
            <person name="Lin Y.C."/>
            <person name="Napier J."/>
            <person name="Ogata H."/>
            <person name="Sarno A.F."/>
            <person name="Shmutz J."/>
            <person name="Schroeder D."/>
            <person name="de Vargas C."/>
            <person name="Verret F."/>
            <person name="von Dassow P."/>
            <person name="Valentin K."/>
            <person name="Van de Peer Y."/>
            <person name="Wheeler G."/>
            <person name="Dacks J.B."/>
            <person name="Delwiche C.F."/>
            <person name="Dyhrman S.T."/>
            <person name="Glockner G."/>
            <person name="John U."/>
            <person name="Richards T."/>
            <person name="Worden A.Z."/>
            <person name="Zhang X."/>
            <person name="Grigoriev I.V."/>
            <person name="Allen A.E."/>
            <person name="Bidle K."/>
            <person name="Borodovsky M."/>
            <person name="Bowler C."/>
            <person name="Brownlee C."/>
            <person name="Cock J.M."/>
            <person name="Elias M."/>
            <person name="Gladyshev V.N."/>
            <person name="Groth M."/>
            <person name="Guda C."/>
            <person name="Hadaegh A."/>
            <person name="Iglesias-Rodriguez M.D."/>
            <person name="Jenkins J."/>
            <person name="Jones B.M."/>
            <person name="Lawson T."/>
            <person name="Leese F."/>
            <person name="Lindquist E."/>
            <person name="Lobanov A."/>
            <person name="Lomsadze A."/>
            <person name="Malik S.B."/>
            <person name="Marsh M.E."/>
            <person name="Mackinder L."/>
            <person name="Mock T."/>
            <person name="Mueller-Roeber B."/>
            <person name="Pagarete A."/>
            <person name="Parker M."/>
            <person name="Probert I."/>
            <person name="Quesneville H."/>
            <person name="Raines C."/>
            <person name="Rensing S.A."/>
            <person name="Riano-Pachon D.M."/>
            <person name="Richier S."/>
            <person name="Rokitta S."/>
            <person name="Shiraiwa Y."/>
            <person name="Soanes D.M."/>
            <person name="van der Giezen M."/>
            <person name="Wahlund T.M."/>
            <person name="Williams B."/>
            <person name="Wilson W."/>
            <person name="Wolfe G."/>
            <person name="Wurch L.L."/>
        </authorList>
    </citation>
    <scope>NUCLEOTIDE SEQUENCE</scope>
</reference>
<dbReference type="AlphaFoldDB" id="A0A0D3JN43"/>
<dbReference type="KEGG" id="ehx:EMIHUDRAFT_443749"/>
<dbReference type="RefSeq" id="XP_005777357.1">
    <property type="nucleotide sequence ID" value="XM_005777300.1"/>
</dbReference>
<dbReference type="HOGENOM" id="CLU_728487_0_0_1"/>
<dbReference type="EnsemblProtists" id="EOD24930">
    <property type="protein sequence ID" value="EOD24930"/>
    <property type="gene ID" value="EMIHUDRAFT_443749"/>
</dbReference>
<dbReference type="GeneID" id="17270466"/>
<dbReference type="InterPro" id="IPR006813">
    <property type="entry name" value="Glyco_trans_17"/>
</dbReference>
<dbReference type="EnsemblProtists" id="EOD24928">
    <property type="protein sequence ID" value="EOD24928"/>
    <property type="gene ID" value="EMIHUDRAFT_443747"/>
</dbReference>
<dbReference type="GO" id="GO:0016020">
    <property type="term" value="C:membrane"/>
    <property type="evidence" value="ECO:0007669"/>
    <property type="project" value="InterPro"/>
</dbReference>
<name>A0A0D3JN43_EMIH1</name>
<organism evidence="2 3">
    <name type="scientific">Emiliania huxleyi (strain CCMP1516)</name>
    <dbReference type="NCBI Taxonomy" id="280463"/>
    <lineage>
        <taxon>Eukaryota</taxon>
        <taxon>Haptista</taxon>
        <taxon>Haptophyta</taxon>
        <taxon>Prymnesiophyceae</taxon>
        <taxon>Isochrysidales</taxon>
        <taxon>Noelaerhabdaceae</taxon>
        <taxon>Emiliania</taxon>
    </lineage>
</organism>
<proteinExistence type="predicted"/>
<dbReference type="Pfam" id="PF04724">
    <property type="entry name" value="Glyco_transf_17"/>
    <property type="match status" value="1"/>
</dbReference>